<reference evidence="3" key="1">
    <citation type="journal article" date="2019" name="Int. J. Syst. Evol. Microbiol.">
        <title>The Global Catalogue of Microorganisms (GCM) 10K type strain sequencing project: providing services to taxonomists for standard genome sequencing and annotation.</title>
        <authorList>
            <consortium name="The Broad Institute Genomics Platform"/>
            <consortium name="The Broad Institute Genome Sequencing Center for Infectious Disease"/>
            <person name="Wu L."/>
            <person name="Ma J."/>
        </authorList>
    </citation>
    <scope>NUCLEOTIDE SEQUENCE [LARGE SCALE GENOMIC DNA]</scope>
    <source>
        <strain evidence="3">CECT 8979</strain>
    </source>
</reference>
<feature type="signal peptide" evidence="1">
    <location>
        <begin position="1"/>
        <end position="19"/>
    </location>
</feature>
<evidence type="ECO:0000313" key="2">
    <source>
        <dbReference type="EMBL" id="MFC3878395.1"/>
    </source>
</evidence>
<organism evidence="2 3">
    <name type="scientific">Winogradskyella maritima</name>
    <dbReference type="NCBI Taxonomy" id="1517766"/>
    <lineage>
        <taxon>Bacteria</taxon>
        <taxon>Pseudomonadati</taxon>
        <taxon>Bacteroidota</taxon>
        <taxon>Flavobacteriia</taxon>
        <taxon>Flavobacteriales</taxon>
        <taxon>Flavobacteriaceae</taxon>
        <taxon>Winogradskyella</taxon>
    </lineage>
</organism>
<feature type="chain" id="PRO_5045534405" evidence="1">
    <location>
        <begin position="20"/>
        <end position="192"/>
    </location>
</feature>
<dbReference type="EMBL" id="JBHSAT010000023">
    <property type="protein sequence ID" value="MFC3878395.1"/>
    <property type="molecule type" value="Genomic_DNA"/>
</dbReference>
<gene>
    <name evidence="2" type="ORF">ACFOSX_14235</name>
</gene>
<comment type="caution">
    <text evidence="2">The sequence shown here is derived from an EMBL/GenBank/DDBJ whole genome shotgun (WGS) entry which is preliminary data.</text>
</comment>
<dbReference type="RefSeq" id="WP_386102664.1">
    <property type="nucleotide sequence ID" value="NZ_JBHSAT010000023.1"/>
</dbReference>
<name>A0ABV8AL98_9FLAO</name>
<dbReference type="Proteomes" id="UP001595812">
    <property type="component" value="Unassembled WGS sequence"/>
</dbReference>
<evidence type="ECO:0000313" key="3">
    <source>
        <dbReference type="Proteomes" id="UP001595812"/>
    </source>
</evidence>
<sequence>MKSISITFFFFSMCFLLNAQYNNEPSEAFPYGKPHAEAPQQIKDFAPMIGKSKCESFSRKQDGSWNEAVDMLWTFKYIMDGKAVQDETLKADGAHSGSIRQFNADSSKWYVHYYASNGVPKVLPAWEGERTENKIVLYREQKAPNGTDGFYRLTFYDFENTGYKWIGEWVDKTEKIVYPTWKINCTKQEEND</sequence>
<keyword evidence="1" id="KW-0732">Signal</keyword>
<accession>A0ABV8AL98</accession>
<protein>
    <submittedName>
        <fullName evidence="2">Uncharacterized protein</fullName>
    </submittedName>
</protein>
<evidence type="ECO:0000256" key="1">
    <source>
        <dbReference type="SAM" id="SignalP"/>
    </source>
</evidence>
<proteinExistence type="predicted"/>
<keyword evidence="3" id="KW-1185">Reference proteome</keyword>